<evidence type="ECO:0000259" key="4">
    <source>
        <dbReference type="Pfam" id="PF00535"/>
    </source>
</evidence>
<gene>
    <name evidence="5" type="ORF">J2X07_002347</name>
</gene>
<accession>A0ABU1U1L6</accession>
<dbReference type="EMBL" id="JAVDWA010000003">
    <property type="protein sequence ID" value="MDR7073361.1"/>
    <property type="molecule type" value="Genomic_DNA"/>
</dbReference>
<dbReference type="InterPro" id="IPR001173">
    <property type="entry name" value="Glyco_trans_2-like"/>
</dbReference>
<organism evidence="5 6">
    <name type="scientific">Fictibacillus barbaricus</name>
    <dbReference type="NCBI Taxonomy" id="182136"/>
    <lineage>
        <taxon>Bacteria</taxon>
        <taxon>Bacillati</taxon>
        <taxon>Bacillota</taxon>
        <taxon>Bacilli</taxon>
        <taxon>Bacillales</taxon>
        <taxon>Fictibacillaceae</taxon>
        <taxon>Fictibacillus</taxon>
    </lineage>
</organism>
<keyword evidence="6" id="KW-1185">Reference proteome</keyword>
<evidence type="ECO:0000313" key="5">
    <source>
        <dbReference type="EMBL" id="MDR7073361.1"/>
    </source>
</evidence>
<dbReference type="SUPFAM" id="SSF53448">
    <property type="entry name" value="Nucleotide-diphospho-sugar transferases"/>
    <property type="match status" value="1"/>
</dbReference>
<sequence length="341" mass="40065">MRPVLSIVVPIYKVENYLENCINSILSQTYSDFELILVNDGSPDNCGEICEYYKRKDKRVKIIHKENGGVSSARNKGIEISKGEYIAFVDPDDTIEPNMYEVLLENALHLNADIVVCPIKTINVETSTYSTSSIWKNTNSVIGKKAIEDYIIPSILKNKTFSLVSSVNKLYRKSLFNSFKFEEHKHHSEDARLNFKFLTITNNLVFVEQPLYNYYKHKRESLTQIFRENFYDYIVDNKKLLIEICNSYKLKDYTIYVKNHYTSVTLSYIQEVVKSPLTINEKYKIISTILNDIHFNEDLKGYKCPSFYYKLLKVFCFNKNERLLYKVIFTKNKFQLLLNKF</sequence>
<dbReference type="CDD" id="cd00761">
    <property type="entry name" value="Glyco_tranf_GTA_type"/>
    <property type="match status" value="1"/>
</dbReference>
<dbReference type="Gene3D" id="3.90.550.10">
    <property type="entry name" value="Spore Coat Polysaccharide Biosynthesis Protein SpsA, Chain A"/>
    <property type="match status" value="1"/>
</dbReference>
<keyword evidence="3" id="KW-0808">Transferase</keyword>
<dbReference type="PANTHER" id="PTHR22916:SF51">
    <property type="entry name" value="GLYCOSYLTRANSFERASE EPSH-RELATED"/>
    <property type="match status" value="1"/>
</dbReference>
<evidence type="ECO:0000256" key="3">
    <source>
        <dbReference type="ARBA" id="ARBA00022679"/>
    </source>
</evidence>
<dbReference type="Proteomes" id="UP001258181">
    <property type="component" value="Unassembled WGS sequence"/>
</dbReference>
<proteinExistence type="inferred from homology"/>
<evidence type="ECO:0000256" key="2">
    <source>
        <dbReference type="ARBA" id="ARBA00022676"/>
    </source>
</evidence>
<dbReference type="PANTHER" id="PTHR22916">
    <property type="entry name" value="GLYCOSYLTRANSFERASE"/>
    <property type="match status" value="1"/>
</dbReference>
<comment type="similarity">
    <text evidence="1">Belongs to the glycosyltransferase 2 family.</text>
</comment>
<protein>
    <submittedName>
        <fullName evidence="5">Glycosyltransferase involved in cell wall biosynthesis</fullName>
    </submittedName>
</protein>
<dbReference type="InterPro" id="IPR029044">
    <property type="entry name" value="Nucleotide-diphossugar_trans"/>
</dbReference>
<comment type="caution">
    <text evidence="5">The sequence shown here is derived from an EMBL/GenBank/DDBJ whole genome shotgun (WGS) entry which is preliminary data.</text>
</comment>
<reference evidence="5 6" key="1">
    <citation type="submission" date="2023-07" db="EMBL/GenBank/DDBJ databases">
        <title>Sorghum-associated microbial communities from plants grown in Nebraska, USA.</title>
        <authorList>
            <person name="Schachtman D."/>
        </authorList>
    </citation>
    <scope>NUCLEOTIDE SEQUENCE [LARGE SCALE GENOMIC DNA]</scope>
    <source>
        <strain evidence="5 6">BE211</strain>
    </source>
</reference>
<name>A0ABU1U1L6_9BACL</name>
<dbReference type="RefSeq" id="WP_310258859.1">
    <property type="nucleotide sequence ID" value="NZ_JAVDWA010000003.1"/>
</dbReference>
<evidence type="ECO:0000313" key="6">
    <source>
        <dbReference type="Proteomes" id="UP001258181"/>
    </source>
</evidence>
<keyword evidence="2" id="KW-0328">Glycosyltransferase</keyword>
<feature type="domain" description="Glycosyltransferase 2-like" evidence="4">
    <location>
        <begin position="6"/>
        <end position="176"/>
    </location>
</feature>
<evidence type="ECO:0000256" key="1">
    <source>
        <dbReference type="ARBA" id="ARBA00006739"/>
    </source>
</evidence>
<dbReference type="Pfam" id="PF00535">
    <property type="entry name" value="Glycos_transf_2"/>
    <property type="match status" value="1"/>
</dbReference>